<dbReference type="UniPathway" id="UPA00077">
    <property type="reaction ID" value="UER00155"/>
</dbReference>
<evidence type="ECO:0000313" key="15">
    <source>
        <dbReference type="Proteomes" id="UP000280881"/>
    </source>
</evidence>
<evidence type="ECO:0000256" key="1">
    <source>
        <dbReference type="ARBA" id="ARBA00005051"/>
    </source>
</evidence>
<comment type="pathway">
    <text evidence="1">Cofactor biosynthesis; tetrahydrofolate biosynthesis; 2-amino-4-hydroxy-6-hydroxymethyl-7,8-dihydropteridine diphosphate from 7,8-dihydroneopterin triphosphate: step 4/4.</text>
</comment>
<dbReference type="GO" id="GO:0046654">
    <property type="term" value="P:tetrahydrofolate biosynthetic process"/>
    <property type="evidence" value="ECO:0007669"/>
    <property type="project" value="UniProtKB-UniPathway"/>
</dbReference>
<name>A0A420W8K9_9BACT</name>
<comment type="caution">
    <text evidence="14">The sequence shown here is derived from an EMBL/GenBank/DDBJ whole genome shotgun (WGS) entry which is preliminary data.</text>
</comment>
<comment type="function">
    <text evidence="10">Catalyzes the transfer of pyrophosphate from adenosine triphosphate (ATP) to 6-hydroxymethyl-7,8-dihydropterin, an enzymatic step in folate biosynthesis pathway.</text>
</comment>
<keyword evidence="5" id="KW-0808">Transferase</keyword>
<sequence length="136" mass="15861">MKAVLILGSNLGNRKENIERAIDLIKKFVGNVLKESSLIQTPPFGIKEQPPFLNKGVLVETYHPPFELLNLLKWIEKRAGRYPTYRWGPRVIDVDIATWGNLTVDTEKLKLPHPGLREREFFRRIYKELTKREPPL</sequence>
<evidence type="ECO:0000256" key="2">
    <source>
        <dbReference type="ARBA" id="ARBA00005810"/>
    </source>
</evidence>
<evidence type="ECO:0000256" key="7">
    <source>
        <dbReference type="ARBA" id="ARBA00022777"/>
    </source>
</evidence>
<accession>A0A420W8K9</accession>
<evidence type="ECO:0000256" key="10">
    <source>
        <dbReference type="ARBA" id="ARBA00029409"/>
    </source>
</evidence>
<evidence type="ECO:0000313" key="14">
    <source>
        <dbReference type="EMBL" id="RKQ63649.1"/>
    </source>
</evidence>
<dbReference type="GO" id="GO:0046656">
    <property type="term" value="P:folic acid biosynthetic process"/>
    <property type="evidence" value="ECO:0007669"/>
    <property type="project" value="UniProtKB-KW"/>
</dbReference>
<dbReference type="InterPro" id="IPR035907">
    <property type="entry name" value="Hppk_sf"/>
</dbReference>
<dbReference type="CDD" id="cd00483">
    <property type="entry name" value="HPPK"/>
    <property type="match status" value="1"/>
</dbReference>
<dbReference type="EMBL" id="RBIE01000001">
    <property type="protein sequence ID" value="RKQ63649.1"/>
    <property type="molecule type" value="Genomic_DNA"/>
</dbReference>
<dbReference type="Proteomes" id="UP000280881">
    <property type="component" value="Unassembled WGS sequence"/>
</dbReference>
<keyword evidence="7 14" id="KW-0418">Kinase</keyword>
<evidence type="ECO:0000256" key="4">
    <source>
        <dbReference type="ARBA" id="ARBA00016218"/>
    </source>
</evidence>
<dbReference type="GO" id="GO:0016301">
    <property type="term" value="F:kinase activity"/>
    <property type="evidence" value="ECO:0007669"/>
    <property type="project" value="UniProtKB-KW"/>
</dbReference>
<dbReference type="RefSeq" id="WP_121169891.1">
    <property type="nucleotide sequence ID" value="NZ_RBIE01000001.1"/>
</dbReference>
<feature type="domain" description="7,8-dihydro-6-hydroxymethylpterin-pyrophosphokinase" evidence="13">
    <location>
        <begin position="5"/>
        <end position="128"/>
    </location>
</feature>
<dbReference type="PANTHER" id="PTHR43071:SF1">
    <property type="entry name" value="2-AMINO-4-HYDROXY-6-HYDROXYMETHYLDIHYDROPTERIDINE PYROPHOSPHOKINASE"/>
    <property type="match status" value="1"/>
</dbReference>
<reference evidence="14 15" key="1">
    <citation type="submission" date="2018-10" db="EMBL/GenBank/DDBJ databases">
        <title>Genomic Encyclopedia of Type Strains, Phase IV (KMG-IV): sequencing the most valuable type-strain genomes for metagenomic binning, comparative biology and taxonomic classification.</title>
        <authorList>
            <person name="Goeker M."/>
        </authorList>
    </citation>
    <scope>NUCLEOTIDE SEQUENCE [LARGE SCALE GENOMIC DNA]</scope>
    <source>
        <strain evidence="14 15">DSM 15521</strain>
    </source>
</reference>
<evidence type="ECO:0000256" key="5">
    <source>
        <dbReference type="ARBA" id="ARBA00022679"/>
    </source>
</evidence>
<gene>
    <name evidence="14" type="ORF">C7457_0524</name>
</gene>
<dbReference type="SUPFAM" id="SSF55083">
    <property type="entry name" value="6-hydroxymethyl-7,8-dihydropterin pyrophosphokinase, HPPK"/>
    <property type="match status" value="1"/>
</dbReference>
<evidence type="ECO:0000256" key="12">
    <source>
        <dbReference type="ARBA" id="ARBA00033413"/>
    </source>
</evidence>
<keyword evidence="6" id="KW-0547">Nucleotide-binding</keyword>
<dbReference type="OrthoDB" id="9808041at2"/>
<dbReference type="NCBIfam" id="TIGR01498">
    <property type="entry name" value="folK"/>
    <property type="match status" value="1"/>
</dbReference>
<dbReference type="GO" id="GO:0005524">
    <property type="term" value="F:ATP binding"/>
    <property type="evidence" value="ECO:0007669"/>
    <property type="project" value="UniProtKB-KW"/>
</dbReference>
<evidence type="ECO:0000256" key="11">
    <source>
        <dbReference type="ARBA" id="ARBA00029766"/>
    </source>
</evidence>
<organism evidence="14 15">
    <name type="scientific">Thermovibrio guaymasensis</name>
    <dbReference type="NCBI Taxonomy" id="240167"/>
    <lineage>
        <taxon>Bacteria</taxon>
        <taxon>Pseudomonadati</taxon>
        <taxon>Aquificota</taxon>
        <taxon>Aquificia</taxon>
        <taxon>Desulfurobacteriales</taxon>
        <taxon>Desulfurobacteriaceae</taxon>
        <taxon>Thermovibrio</taxon>
    </lineage>
</organism>
<dbReference type="EC" id="2.7.6.3" evidence="3"/>
<dbReference type="Gene3D" id="3.30.70.560">
    <property type="entry name" value="7,8-Dihydro-6-hydroxymethylpterin-pyrophosphokinase HPPK"/>
    <property type="match status" value="1"/>
</dbReference>
<evidence type="ECO:0000256" key="6">
    <source>
        <dbReference type="ARBA" id="ARBA00022741"/>
    </source>
</evidence>
<keyword evidence="9" id="KW-0289">Folate biosynthesis</keyword>
<dbReference type="PANTHER" id="PTHR43071">
    <property type="entry name" value="2-AMINO-4-HYDROXY-6-HYDROXYMETHYLDIHYDROPTERIDINE PYROPHOSPHOKINASE"/>
    <property type="match status" value="1"/>
</dbReference>
<dbReference type="AlphaFoldDB" id="A0A420W8K9"/>
<keyword evidence="8" id="KW-0067">ATP-binding</keyword>
<evidence type="ECO:0000256" key="8">
    <source>
        <dbReference type="ARBA" id="ARBA00022840"/>
    </source>
</evidence>
<evidence type="ECO:0000256" key="9">
    <source>
        <dbReference type="ARBA" id="ARBA00022909"/>
    </source>
</evidence>
<dbReference type="GO" id="GO:0003848">
    <property type="term" value="F:2-amino-4-hydroxy-6-hydroxymethyldihydropteridine diphosphokinase activity"/>
    <property type="evidence" value="ECO:0007669"/>
    <property type="project" value="UniProtKB-EC"/>
</dbReference>
<protein>
    <recommendedName>
        <fullName evidence="4">2-amino-4-hydroxy-6-hydroxymethyldihydropteridine pyrophosphokinase</fullName>
        <ecNumber evidence="3">2.7.6.3</ecNumber>
    </recommendedName>
    <alternativeName>
        <fullName evidence="11">6-hydroxymethyl-7,8-dihydropterin pyrophosphokinase</fullName>
    </alternativeName>
    <alternativeName>
        <fullName evidence="12">7,8-dihydro-6-hydroxymethylpterin-pyrophosphokinase</fullName>
    </alternativeName>
</protein>
<dbReference type="InterPro" id="IPR000550">
    <property type="entry name" value="Hppk"/>
</dbReference>
<keyword evidence="15" id="KW-1185">Reference proteome</keyword>
<dbReference type="Pfam" id="PF01288">
    <property type="entry name" value="HPPK"/>
    <property type="match status" value="1"/>
</dbReference>
<proteinExistence type="inferred from homology"/>
<comment type="similarity">
    <text evidence="2">Belongs to the HPPK family.</text>
</comment>
<evidence type="ECO:0000259" key="13">
    <source>
        <dbReference type="Pfam" id="PF01288"/>
    </source>
</evidence>
<evidence type="ECO:0000256" key="3">
    <source>
        <dbReference type="ARBA" id="ARBA00013253"/>
    </source>
</evidence>